<sequence length="256" mass="27140" precursor="true">MIKILRLLLASALLQSGLAASGRDFEHVEVVQIPLSVSNVHLVKSGTRCFLVDAGSPDDLPKLAAALAREGLRFPDLSAVILTHGHADHAALAAEIRRRSGAVVIAGRGDRSMLESGVNEPVTPTSFTARLILMLPLDARYEPLRADVEVDGELDLAPYGLAGRVLPVPGHTPGSLAVVLDDGRAFVGDMMLGGWLGGALFAQRPGEHYFHMDVAGNGHSLAALAKLPIRQYFLGHGGPLSQEAVREYLGREGAAR</sequence>
<evidence type="ECO:0000313" key="3">
    <source>
        <dbReference type="EMBL" id="ACV36199.1"/>
    </source>
</evidence>
<dbReference type="InterPro" id="IPR050855">
    <property type="entry name" value="NDM-1-like"/>
</dbReference>
<feature type="signal peptide" evidence="1">
    <location>
        <begin position="1"/>
        <end position="19"/>
    </location>
</feature>
<reference evidence="3" key="1">
    <citation type="submission" date="2009-08" db="EMBL/GenBank/DDBJ databases">
        <authorList>
            <consortium name="US DOE Joint Genome Institute"/>
            <person name="Lucas S."/>
            <person name="Copeland A."/>
            <person name="Lapidus A."/>
            <person name="Glavina del Rio T."/>
            <person name="Dalin E."/>
            <person name="Tice H."/>
            <person name="Bruce D."/>
            <person name="Barry K."/>
            <person name="Pitluck S."/>
            <person name="Lowry S."/>
            <person name="Larimer F."/>
            <person name="Land M."/>
            <person name="Hauser L."/>
            <person name="Kyrpides N."/>
            <person name="Ivanova N."/>
            <person name="McMahon K.D."/>
            <person name="Hugenholtz P."/>
        </authorList>
    </citation>
    <scope>NUCLEOTIDE SEQUENCE</scope>
    <source>
        <strain evidence="3">UW-1</strain>
    </source>
</reference>
<dbReference type="SMART" id="SM00849">
    <property type="entry name" value="Lactamase_B"/>
    <property type="match status" value="1"/>
</dbReference>
<keyword evidence="1" id="KW-0732">Signal</keyword>
<organism evidence="3">
    <name type="scientific">Accumulibacter regalis</name>
    <dbReference type="NCBI Taxonomy" id="522306"/>
    <lineage>
        <taxon>Bacteria</taxon>
        <taxon>Pseudomonadati</taxon>
        <taxon>Pseudomonadota</taxon>
        <taxon>Betaproteobacteria</taxon>
        <taxon>Candidatus Accumulibacter</taxon>
    </lineage>
</organism>
<dbReference type="PANTHER" id="PTHR42951">
    <property type="entry name" value="METALLO-BETA-LACTAMASE DOMAIN-CONTAINING"/>
    <property type="match status" value="1"/>
</dbReference>
<dbReference type="STRING" id="522306.CAP2UW1_2920"/>
<protein>
    <submittedName>
        <fullName evidence="3">Beta-lactamase domain protein</fullName>
    </submittedName>
</protein>
<dbReference type="InterPro" id="IPR036866">
    <property type="entry name" value="RibonucZ/Hydroxyglut_hydro"/>
</dbReference>
<accession>C7RU35</accession>
<dbReference type="KEGG" id="app:CAP2UW1_2920"/>
<feature type="domain" description="Metallo-beta-lactamase" evidence="2">
    <location>
        <begin position="37"/>
        <end position="236"/>
    </location>
</feature>
<feature type="chain" id="PRO_5002981910" evidence="1">
    <location>
        <begin position="20"/>
        <end position="256"/>
    </location>
</feature>
<proteinExistence type="predicted"/>
<dbReference type="eggNOG" id="COG0491">
    <property type="taxonomic scope" value="Bacteria"/>
</dbReference>
<dbReference type="Pfam" id="PF00753">
    <property type="entry name" value="Lactamase_B"/>
    <property type="match status" value="1"/>
</dbReference>
<reference evidence="3" key="2">
    <citation type="submission" date="2009-09" db="EMBL/GenBank/DDBJ databases">
        <title>Complete sequence of chromosome of Candidatus Accumulibacter phosphatis clade IIA str. UW-1.</title>
        <authorList>
            <consortium name="US DOE Joint Genome Institute"/>
            <person name="Martin H.G."/>
            <person name="Ivanova N."/>
            <person name="Kunin V."/>
            <person name="Warnecke F."/>
            <person name="Barry K."/>
            <person name="He S."/>
            <person name="Salamov A."/>
            <person name="Szeto E."/>
            <person name="Dalin E."/>
            <person name="Pangilinan J.L."/>
            <person name="Lapidus A."/>
            <person name="Lowry S."/>
            <person name="Kyrpides N.C."/>
            <person name="McMahon K.D."/>
            <person name="Hugenholtz P."/>
        </authorList>
    </citation>
    <scope>NUCLEOTIDE SEQUENCE [LARGE SCALE GENOMIC DNA]</scope>
    <source>
        <strain evidence="3">UW-1</strain>
    </source>
</reference>
<dbReference type="AlphaFoldDB" id="C7RU35"/>
<dbReference type="EMBL" id="CP001715">
    <property type="protein sequence ID" value="ACV36199.1"/>
    <property type="molecule type" value="Genomic_DNA"/>
</dbReference>
<evidence type="ECO:0000259" key="2">
    <source>
        <dbReference type="SMART" id="SM00849"/>
    </source>
</evidence>
<dbReference type="InterPro" id="IPR001279">
    <property type="entry name" value="Metallo-B-lactamas"/>
</dbReference>
<name>C7RU35_ACCRE</name>
<dbReference type="HOGENOM" id="CLU_030571_2_2_4"/>
<dbReference type="PANTHER" id="PTHR42951:SF17">
    <property type="entry name" value="METALLO-BETA-LACTAMASE DOMAIN-CONTAINING PROTEIN"/>
    <property type="match status" value="1"/>
</dbReference>
<dbReference type="Gene3D" id="3.60.15.10">
    <property type="entry name" value="Ribonuclease Z/Hydroxyacylglutathione hydrolase-like"/>
    <property type="match status" value="1"/>
</dbReference>
<evidence type="ECO:0000256" key="1">
    <source>
        <dbReference type="SAM" id="SignalP"/>
    </source>
</evidence>
<dbReference type="SUPFAM" id="SSF56281">
    <property type="entry name" value="Metallo-hydrolase/oxidoreductase"/>
    <property type="match status" value="1"/>
</dbReference>
<gene>
    <name evidence="3" type="ordered locus">CAP2UW1_2920</name>
</gene>